<evidence type="ECO:0008006" key="7">
    <source>
        <dbReference type="Google" id="ProtNLM"/>
    </source>
</evidence>
<evidence type="ECO:0000313" key="6">
    <source>
        <dbReference type="Proteomes" id="UP000241769"/>
    </source>
</evidence>
<dbReference type="InterPro" id="IPR036291">
    <property type="entry name" value="NAD(P)-bd_dom_sf"/>
</dbReference>
<dbReference type="Gene3D" id="3.40.50.720">
    <property type="entry name" value="NAD(P)-binding Rossmann-like Domain"/>
    <property type="match status" value="1"/>
</dbReference>
<keyword evidence="3" id="KW-0560">Oxidoreductase</keyword>
<sequence length="273" mass="29696">MSNRIAIVTGGNRGIGLAIVRALSNSPKTTVLLTSRDISAGKAAIASLTSASSVQCHQLDTSDKRSIHKFYVKREYGKIDVLINNAGVNLDHGQKFTAENARRTLDVNYYGTLHMCQSFIPLMQDGGRVVNIASVAGHLRSIPSEDIQSRFTDSNLDVNKLDEILKGYLSDVVDGTYVQKGWPNMRSYSVSKVAVIAMTNILARENKHLYINSCCPGWVKTDMGGLVGKPTKSEDDGAKIPVRLAVGDIGGVSGEFWENPGIHDTEDGRVSKW</sequence>
<accession>A0A2P6NQH0</accession>
<dbReference type="EMBL" id="MDYQ01000034">
    <property type="protein sequence ID" value="PRP86199.1"/>
    <property type="molecule type" value="Genomic_DNA"/>
</dbReference>
<dbReference type="STRING" id="1890364.A0A2P6NQH0"/>
<dbReference type="PANTHER" id="PTHR43963:SF6">
    <property type="entry name" value="CHAIN DEHYDROGENASE FAMILY PROTEIN, PUTATIVE (AFU_ORTHOLOGUE AFUA_3G15350)-RELATED"/>
    <property type="match status" value="1"/>
</dbReference>
<evidence type="ECO:0000256" key="4">
    <source>
        <dbReference type="RuleBase" id="RU000363"/>
    </source>
</evidence>
<organism evidence="5 6">
    <name type="scientific">Planoprotostelium fungivorum</name>
    <dbReference type="NCBI Taxonomy" id="1890364"/>
    <lineage>
        <taxon>Eukaryota</taxon>
        <taxon>Amoebozoa</taxon>
        <taxon>Evosea</taxon>
        <taxon>Variosea</taxon>
        <taxon>Cavosteliida</taxon>
        <taxon>Cavosteliaceae</taxon>
        <taxon>Planoprotostelium</taxon>
    </lineage>
</organism>
<dbReference type="Proteomes" id="UP000241769">
    <property type="component" value="Unassembled WGS sequence"/>
</dbReference>
<dbReference type="InterPro" id="IPR002347">
    <property type="entry name" value="SDR_fam"/>
</dbReference>
<proteinExistence type="inferred from homology"/>
<keyword evidence="6" id="KW-1185">Reference proteome</keyword>
<evidence type="ECO:0000256" key="3">
    <source>
        <dbReference type="ARBA" id="ARBA00023002"/>
    </source>
</evidence>
<dbReference type="Pfam" id="PF00106">
    <property type="entry name" value="adh_short"/>
    <property type="match status" value="1"/>
</dbReference>
<evidence type="ECO:0000313" key="5">
    <source>
        <dbReference type="EMBL" id="PRP86199.1"/>
    </source>
</evidence>
<dbReference type="Pfam" id="PF13561">
    <property type="entry name" value="adh_short_C2"/>
    <property type="match status" value="1"/>
</dbReference>
<dbReference type="GO" id="GO:0016491">
    <property type="term" value="F:oxidoreductase activity"/>
    <property type="evidence" value="ECO:0007669"/>
    <property type="project" value="UniProtKB-KW"/>
</dbReference>
<protein>
    <recommendedName>
        <fullName evidence="7">Carbonyl reductase</fullName>
    </recommendedName>
</protein>
<evidence type="ECO:0000256" key="1">
    <source>
        <dbReference type="ARBA" id="ARBA00006484"/>
    </source>
</evidence>
<dbReference type="InParanoid" id="A0A2P6NQH0"/>
<reference evidence="5 6" key="1">
    <citation type="journal article" date="2018" name="Genome Biol. Evol.">
        <title>Multiple Roots of Fruiting Body Formation in Amoebozoa.</title>
        <authorList>
            <person name="Hillmann F."/>
            <person name="Forbes G."/>
            <person name="Novohradska S."/>
            <person name="Ferling I."/>
            <person name="Riege K."/>
            <person name="Groth M."/>
            <person name="Westermann M."/>
            <person name="Marz M."/>
            <person name="Spaller T."/>
            <person name="Winckler T."/>
            <person name="Schaap P."/>
            <person name="Glockner G."/>
        </authorList>
    </citation>
    <scope>NUCLEOTIDE SEQUENCE [LARGE SCALE GENOMIC DNA]</scope>
    <source>
        <strain evidence="5 6">Jena</strain>
    </source>
</reference>
<evidence type="ECO:0000256" key="2">
    <source>
        <dbReference type="ARBA" id="ARBA00022857"/>
    </source>
</evidence>
<name>A0A2P6NQH0_9EUKA</name>
<comment type="caution">
    <text evidence="5">The sequence shown here is derived from an EMBL/GenBank/DDBJ whole genome shotgun (WGS) entry which is preliminary data.</text>
</comment>
<dbReference type="SUPFAM" id="SSF51735">
    <property type="entry name" value="NAD(P)-binding Rossmann-fold domains"/>
    <property type="match status" value="1"/>
</dbReference>
<dbReference type="PRINTS" id="PR00081">
    <property type="entry name" value="GDHRDH"/>
</dbReference>
<dbReference type="AlphaFoldDB" id="A0A2P6NQH0"/>
<dbReference type="PRINTS" id="PR00080">
    <property type="entry name" value="SDRFAMILY"/>
</dbReference>
<dbReference type="OrthoDB" id="16849at2759"/>
<comment type="similarity">
    <text evidence="1 4">Belongs to the short-chain dehydrogenases/reductases (SDR) family.</text>
</comment>
<keyword evidence="2" id="KW-0521">NADP</keyword>
<gene>
    <name evidence="5" type="ORF">PROFUN_05715</name>
</gene>
<dbReference type="PANTHER" id="PTHR43963">
    <property type="entry name" value="CARBONYL REDUCTASE 1-RELATED"/>
    <property type="match status" value="1"/>
</dbReference>